<comment type="caution">
    <text evidence="8">The sequence shown here is derived from an EMBL/GenBank/DDBJ whole genome shotgun (WGS) entry which is preliminary data.</text>
</comment>
<dbReference type="GO" id="GO:0006542">
    <property type="term" value="P:glutamine biosynthetic process"/>
    <property type="evidence" value="ECO:0007669"/>
    <property type="project" value="InterPro"/>
</dbReference>
<keyword evidence="2" id="KW-0436">Ligase</keyword>
<keyword evidence="4" id="KW-0067">ATP-binding</keyword>
<dbReference type="GO" id="GO:0006576">
    <property type="term" value="P:biogenic amine metabolic process"/>
    <property type="evidence" value="ECO:0007669"/>
    <property type="project" value="UniProtKB-ARBA"/>
</dbReference>
<evidence type="ECO:0000313" key="9">
    <source>
        <dbReference type="Proteomes" id="UP000309215"/>
    </source>
</evidence>
<evidence type="ECO:0000313" key="8">
    <source>
        <dbReference type="EMBL" id="TKC98354.1"/>
    </source>
</evidence>
<dbReference type="InterPro" id="IPR014746">
    <property type="entry name" value="Gln_synth/guanido_kin_cat_dom"/>
</dbReference>
<proteinExistence type="inferred from homology"/>
<dbReference type="AlphaFoldDB" id="A0A4U1IVF5"/>
<dbReference type="Proteomes" id="UP000309215">
    <property type="component" value="Unassembled WGS sequence"/>
</dbReference>
<dbReference type="EMBL" id="SSMQ01000069">
    <property type="protein sequence ID" value="TKC98354.1"/>
    <property type="molecule type" value="Genomic_DNA"/>
</dbReference>
<accession>A0A4U1IVF5</accession>
<organism evidence="8 9">
    <name type="scientific">Polyangium fumosum</name>
    <dbReference type="NCBI Taxonomy" id="889272"/>
    <lineage>
        <taxon>Bacteria</taxon>
        <taxon>Pseudomonadati</taxon>
        <taxon>Myxococcota</taxon>
        <taxon>Polyangia</taxon>
        <taxon>Polyangiales</taxon>
        <taxon>Polyangiaceae</taxon>
        <taxon>Polyangium</taxon>
    </lineage>
</organism>
<dbReference type="GO" id="GO:0042402">
    <property type="term" value="P:biogenic amine catabolic process"/>
    <property type="evidence" value="ECO:0007669"/>
    <property type="project" value="UniProtKB-ARBA"/>
</dbReference>
<evidence type="ECO:0000256" key="1">
    <source>
        <dbReference type="ARBA" id="ARBA00009897"/>
    </source>
</evidence>
<evidence type="ECO:0000259" key="7">
    <source>
        <dbReference type="PROSITE" id="PS51987"/>
    </source>
</evidence>
<evidence type="ECO:0000256" key="5">
    <source>
        <dbReference type="PROSITE-ProRule" id="PRU01331"/>
    </source>
</evidence>
<dbReference type="RefSeq" id="WP_136934654.1">
    <property type="nucleotide sequence ID" value="NZ_SSMQ01000069.1"/>
</dbReference>
<dbReference type="GO" id="GO:0004356">
    <property type="term" value="F:glutamine synthetase activity"/>
    <property type="evidence" value="ECO:0007669"/>
    <property type="project" value="InterPro"/>
</dbReference>
<dbReference type="SMART" id="SM01230">
    <property type="entry name" value="Gln-synt_C"/>
    <property type="match status" value="1"/>
</dbReference>
<keyword evidence="3" id="KW-0547">Nucleotide-binding</keyword>
<dbReference type="SUPFAM" id="SSF54368">
    <property type="entry name" value="Glutamine synthetase, N-terminal domain"/>
    <property type="match status" value="1"/>
</dbReference>
<keyword evidence="9" id="KW-1185">Reference proteome</keyword>
<evidence type="ECO:0000256" key="2">
    <source>
        <dbReference type="ARBA" id="ARBA00022598"/>
    </source>
</evidence>
<dbReference type="OrthoDB" id="9807095at2"/>
<dbReference type="PROSITE" id="PS51987">
    <property type="entry name" value="GS_CATALYTIC"/>
    <property type="match status" value="1"/>
</dbReference>
<evidence type="ECO:0000256" key="6">
    <source>
        <dbReference type="RuleBase" id="RU000384"/>
    </source>
</evidence>
<dbReference type="SUPFAM" id="SSF55931">
    <property type="entry name" value="Glutamine synthetase/guanido kinase"/>
    <property type="match status" value="1"/>
</dbReference>
<protein>
    <submittedName>
        <fullName evidence="8">Glutamine synthetase</fullName>
    </submittedName>
</protein>
<feature type="domain" description="GS catalytic" evidence="7">
    <location>
        <begin position="118"/>
        <end position="453"/>
    </location>
</feature>
<dbReference type="InterPro" id="IPR036651">
    <property type="entry name" value="Gln_synt_N_sf"/>
</dbReference>
<dbReference type="Gene3D" id="3.30.590.10">
    <property type="entry name" value="Glutamine synthetase/guanido kinase, catalytic domain"/>
    <property type="match status" value="1"/>
</dbReference>
<dbReference type="InterPro" id="IPR008146">
    <property type="entry name" value="Gln_synth_cat_dom"/>
</dbReference>
<sequence>MGGASYDELLGELEGRGVRRAKIGGFDVDGVLRGKYVSMEKLRSALSCGFGFCDVIFGWDIGDVLYDNARVTGWHTGYPDAHAVLDPSTRRLVPWEPGTVAMLADFRDAEGGAHPACPRSALKRVITHAASLGYQAKLSAEYEFFLFKETPASLHEKRFQKLESLSPGMFGYSWVREGQHKDLMAAIYDGMRAFDIELEGLHTETGPGVYEAAIRYDDALRAADKAALFKVAMKQIAYEHGLSVTFMAKWSASLPGSSGHLHQSLWKDGENVFQGPPSEGGISRSMRHYIGGQLACMREMTALVSPTINAYKRYVPGVWAPLTATWGFENRTTALRIVGAGTKAARVEVRQGAADINPYIAMAATLGAGIHGIENTIEPDAPITGNAGEGGEGRDRLPRTLAEATALLAESQRMRRILGDGFVDHYVRTRQWEVRQYERAVTDWELARYFEAI</sequence>
<dbReference type="PANTHER" id="PTHR43785:SF12">
    <property type="entry name" value="TYPE-1 GLUTAMINE SYNTHETASE 2"/>
    <property type="match status" value="1"/>
</dbReference>
<reference evidence="8 9" key="1">
    <citation type="submission" date="2019-04" db="EMBL/GenBank/DDBJ databases">
        <authorList>
            <person name="Li Y."/>
            <person name="Wang J."/>
        </authorList>
    </citation>
    <scope>NUCLEOTIDE SEQUENCE [LARGE SCALE GENOMIC DNA]</scope>
    <source>
        <strain evidence="8 9">DSM 14668</strain>
    </source>
</reference>
<dbReference type="Pfam" id="PF00120">
    <property type="entry name" value="Gln-synt_C"/>
    <property type="match status" value="1"/>
</dbReference>
<evidence type="ECO:0000256" key="3">
    <source>
        <dbReference type="ARBA" id="ARBA00022741"/>
    </source>
</evidence>
<comment type="similarity">
    <text evidence="1 5 6">Belongs to the glutamine synthetase family.</text>
</comment>
<evidence type="ECO:0000256" key="4">
    <source>
        <dbReference type="ARBA" id="ARBA00022840"/>
    </source>
</evidence>
<dbReference type="PANTHER" id="PTHR43785">
    <property type="entry name" value="GAMMA-GLUTAMYLPUTRESCINE SYNTHETASE"/>
    <property type="match status" value="1"/>
</dbReference>
<name>A0A4U1IVF5_9BACT</name>
<dbReference type="FunFam" id="3.30.590.10:FF:000005">
    <property type="entry name" value="Probable glutamine synthetase"/>
    <property type="match status" value="1"/>
</dbReference>
<gene>
    <name evidence="8" type="ORF">E8A74_41400</name>
</gene>
<dbReference type="Gene3D" id="3.10.20.70">
    <property type="entry name" value="Glutamine synthetase, N-terminal domain"/>
    <property type="match status" value="1"/>
</dbReference>
<dbReference type="GO" id="GO:0005524">
    <property type="term" value="F:ATP binding"/>
    <property type="evidence" value="ECO:0007669"/>
    <property type="project" value="UniProtKB-KW"/>
</dbReference>